<dbReference type="Proteomes" id="UP000261731">
    <property type="component" value="Segment"/>
</dbReference>
<dbReference type="EMBL" id="MH651182">
    <property type="protein sequence ID" value="AXQ64469.1"/>
    <property type="molecule type" value="Genomic_DNA"/>
</dbReference>
<dbReference type="RefSeq" id="YP_010245961.1">
    <property type="nucleotide sequence ID" value="NC_060131.1"/>
</dbReference>
<name>A0A385E154_9CAUD</name>
<dbReference type="KEGG" id="vg:70080478"/>
<protein>
    <submittedName>
        <fullName evidence="1">Uncharacterized protein</fullName>
    </submittedName>
</protein>
<sequence>MRCIVAQKLDDEDLEALPALAGTFKRVYLYGEIRRLYGPLFGLTALKDHLNKRCVCTKARTDG</sequence>
<proteinExistence type="predicted"/>
<dbReference type="GeneID" id="70080478"/>
<accession>A0A385E154</accession>
<organism evidence="1 2">
    <name type="scientific">Gordonia phage Neville</name>
    <dbReference type="NCBI Taxonomy" id="2301693"/>
    <lineage>
        <taxon>Viruses</taxon>
        <taxon>Duplodnaviria</taxon>
        <taxon>Heunggongvirae</taxon>
        <taxon>Uroviricota</taxon>
        <taxon>Caudoviricetes</taxon>
        <taxon>Deeyouvirinae</taxon>
        <taxon>Nevillevirus</taxon>
        <taxon>Nevillevirus neville</taxon>
    </lineage>
</organism>
<keyword evidence="2" id="KW-1185">Reference proteome</keyword>
<reference evidence="1 2" key="1">
    <citation type="submission" date="2018-07" db="EMBL/GenBank/DDBJ databases">
        <authorList>
            <person name="Bragdon E."/>
            <person name="Orellana H."/>
            <person name="Sterchele H."/>
            <person name="Molloy S.D."/>
            <person name="Garlena R.A."/>
            <person name="Russell D.A."/>
            <person name="Pope W.H."/>
            <person name="Jacobs-Sera D."/>
            <person name="Hatfull G.F."/>
        </authorList>
    </citation>
    <scope>NUCLEOTIDE SEQUENCE [LARGE SCALE GENOMIC DNA]</scope>
</reference>
<gene>
    <name evidence="1" type="primary">112</name>
    <name evidence="1" type="ORF">SEA_NEVILLE_112</name>
</gene>
<evidence type="ECO:0000313" key="1">
    <source>
        <dbReference type="EMBL" id="AXQ64469.1"/>
    </source>
</evidence>
<evidence type="ECO:0000313" key="2">
    <source>
        <dbReference type="Proteomes" id="UP000261731"/>
    </source>
</evidence>